<keyword evidence="1" id="KW-0547">Nucleotide-binding</keyword>
<evidence type="ECO:0000313" key="4">
    <source>
        <dbReference type="EMBL" id="PSR53421.1"/>
    </source>
</evidence>
<feature type="domain" description="ABC transporter" evidence="3">
    <location>
        <begin position="1"/>
        <end position="205"/>
    </location>
</feature>
<dbReference type="InterPro" id="IPR027417">
    <property type="entry name" value="P-loop_NTPase"/>
</dbReference>
<evidence type="ECO:0000256" key="2">
    <source>
        <dbReference type="ARBA" id="ARBA00022840"/>
    </source>
</evidence>
<comment type="caution">
    <text evidence="4">The sequence shown here is derived from an EMBL/GenBank/DDBJ whole genome shotgun (WGS) entry which is preliminary data.</text>
</comment>
<dbReference type="InterPro" id="IPR050334">
    <property type="entry name" value="Molybdenum_import_ModC"/>
</dbReference>
<dbReference type="SUPFAM" id="SSF52540">
    <property type="entry name" value="P-loop containing nucleoside triphosphate hydrolases"/>
    <property type="match status" value="1"/>
</dbReference>
<dbReference type="InterPro" id="IPR017871">
    <property type="entry name" value="ABC_transporter-like_CS"/>
</dbReference>
<dbReference type="PROSITE" id="PS50893">
    <property type="entry name" value="ABC_TRANSPORTER_2"/>
    <property type="match status" value="1"/>
</dbReference>
<organism evidence="4 5">
    <name type="scientific">Adhaeribacter arboris</name>
    <dbReference type="NCBI Taxonomy" id="2072846"/>
    <lineage>
        <taxon>Bacteria</taxon>
        <taxon>Pseudomonadati</taxon>
        <taxon>Bacteroidota</taxon>
        <taxon>Cytophagia</taxon>
        <taxon>Cytophagales</taxon>
        <taxon>Hymenobacteraceae</taxon>
        <taxon>Adhaeribacter</taxon>
    </lineage>
</organism>
<dbReference type="PROSITE" id="PS00211">
    <property type="entry name" value="ABC_TRANSPORTER_1"/>
    <property type="match status" value="1"/>
</dbReference>
<dbReference type="PANTHER" id="PTHR43514">
    <property type="entry name" value="ABC TRANSPORTER I FAMILY MEMBER 10"/>
    <property type="match status" value="1"/>
</dbReference>
<dbReference type="SMART" id="SM00382">
    <property type="entry name" value="AAA"/>
    <property type="match status" value="1"/>
</dbReference>
<evidence type="ECO:0000259" key="3">
    <source>
        <dbReference type="PROSITE" id="PS50893"/>
    </source>
</evidence>
<name>A0A2T2YD20_9BACT</name>
<sequence>MIEVAIQKNIKTYNGNNQLLINTTFATNTITQIFGPSGAGKTTFLKILAGLVQPEQGYISVENEIWLNTRIQINWSPQKRQTGFVFQDYALFPHLTVEQHLLFGTSDTSYVQRLLAIGKMQAFYRHKPKFLSGGQQQRLAILRALSTKPRLLLLDEPFSALDYALKQSLLLDLKQLFTELQTTCLVVTHHPLETEGWAEHSFALE</sequence>
<protein>
    <submittedName>
        <fullName evidence="4">Molybdenum ABC transporter ATP-binding protein</fullName>
    </submittedName>
</protein>
<evidence type="ECO:0000313" key="5">
    <source>
        <dbReference type="Proteomes" id="UP000240357"/>
    </source>
</evidence>
<evidence type="ECO:0000256" key="1">
    <source>
        <dbReference type="ARBA" id="ARBA00022741"/>
    </source>
</evidence>
<reference evidence="4 5" key="1">
    <citation type="submission" date="2018-03" db="EMBL/GenBank/DDBJ databases">
        <title>Adhaeribacter sp. HMF7605 Genome sequencing and assembly.</title>
        <authorList>
            <person name="Kang H."/>
            <person name="Kang J."/>
            <person name="Cha I."/>
            <person name="Kim H."/>
            <person name="Joh K."/>
        </authorList>
    </citation>
    <scope>NUCLEOTIDE SEQUENCE [LARGE SCALE GENOMIC DNA]</scope>
    <source>
        <strain evidence="4 5">HMF7605</strain>
    </source>
</reference>
<dbReference type="AlphaFoldDB" id="A0A2T2YD20"/>
<dbReference type="InterPro" id="IPR003439">
    <property type="entry name" value="ABC_transporter-like_ATP-bd"/>
</dbReference>
<accession>A0A2T2YD20</accession>
<dbReference type="OrthoDB" id="9802264at2"/>
<dbReference type="InterPro" id="IPR003593">
    <property type="entry name" value="AAA+_ATPase"/>
</dbReference>
<dbReference type="GO" id="GO:0016887">
    <property type="term" value="F:ATP hydrolysis activity"/>
    <property type="evidence" value="ECO:0007669"/>
    <property type="project" value="InterPro"/>
</dbReference>
<dbReference type="PANTHER" id="PTHR43514:SF4">
    <property type="entry name" value="ABC TRANSPORTER I FAMILY MEMBER 10"/>
    <property type="match status" value="1"/>
</dbReference>
<keyword evidence="5" id="KW-1185">Reference proteome</keyword>
<proteinExistence type="predicted"/>
<dbReference type="Pfam" id="PF00005">
    <property type="entry name" value="ABC_tran"/>
    <property type="match status" value="1"/>
</dbReference>
<dbReference type="GO" id="GO:0005524">
    <property type="term" value="F:ATP binding"/>
    <property type="evidence" value="ECO:0007669"/>
    <property type="project" value="UniProtKB-KW"/>
</dbReference>
<dbReference type="RefSeq" id="WP_106928033.1">
    <property type="nucleotide sequence ID" value="NZ_PYFT01000001.1"/>
</dbReference>
<dbReference type="Proteomes" id="UP000240357">
    <property type="component" value="Unassembled WGS sequence"/>
</dbReference>
<dbReference type="Gene3D" id="3.40.50.300">
    <property type="entry name" value="P-loop containing nucleotide triphosphate hydrolases"/>
    <property type="match status" value="1"/>
</dbReference>
<dbReference type="EMBL" id="PYFT01000001">
    <property type="protein sequence ID" value="PSR53421.1"/>
    <property type="molecule type" value="Genomic_DNA"/>
</dbReference>
<gene>
    <name evidence="4" type="ORF">AHMF7605_07710</name>
</gene>
<keyword evidence="2 4" id="KW-0067">ATP-binding</keyword>